<dbReference type="STRING" id="58919.A0A316Z173"/>
<accession>A0A316Z173</accession>
<dbReference type="EMBL" id="KZ819304">
    <property type="protein sequence ID" value="PWN95530.1"/>
    <property type="molecule type" value="Genomic_DNA"/>
</dbReference>
<evidence type="ECO:0000313" key="3">
    <source>
        <dbReference type="EMBL" id="PWN95530.1"/>
    </source>
</evidence>
<dbReference type="InterPro" id="IPR002035">
    <property type="entry name" value="VWF_A"/>
</dbReference>
<dbReference type="SUPFAM" id="SSF53300">
    <property type="entry name" value="vWA-like"/>
    <property type="match status" value="1"/>
</dbReference>
<feature type="domain" description="VWFA" evidence="2">
    <location>
        <begin position="121"/>
        <end position="321"/>
    </location>
</feature>
<dbReference type="GeneID" id="37271953"/>
<dbReference type="PROSITE" id="PS50234">
    <property type="entry name" value="VWFA"/>
    <property type="match status" value="1"/>
</dbReference>
<dbReference type="OrthoDB" id="2142040at2759"/>
<dbReference type="RefSeq" id="XP_025595809.1">
    <property type="nucleotide sequence ID" value="XM_025744409.1"/>
</dbReference>
<dbReference type="PANTHER" id="PTHR34706">
    <property type="entry name" value="SLR1338 PROTEIN"/>
    <property type="match status" value="1"/>
</dbReference>
<dbReference type="SMART" id="SM00327">
    <property type="entry name" value="VWA"/>
    <property type="match status" value="1"/>
</dbReference>
<feature type="compositionally biased region" description="Pro residues" evidence="1">
    <location>
        <begin position="27"/>
        <end position="52"/>
    </location>
</feature>
<evidence type="ECO:0000259" key="2">
    <source>
        <dbReference type="PROSITE" id="PS50234"/>
    </source>
</evidence>
<sequence>MAYPPPSGPPPAYAPLGNSSAPSQQAPYPPASAGYPPPQGSYAPPAGPPPGHQPYGGAPGVASPAAYAPTNPFADSARPASSAPVRQNSVLQHAGRLSGAGAAGAAGGMNENALELLRSFDTILLVDDSSSMQVTEQPDGTHGPSRWEQARDALAGLVEIAMRYDEDGVDIHFLNASASLQGCRDPAEVRALFDRLEPNGITPTGDALELLLLQYMDDIETARTKKSAMPKKRNYLVITDGRATDDPESVIVATARRLDSLNAPLTQIGIQFVQVGADAEAKAALEELDDALSNVHRVRDIVDTVPYAGMALDADLLVKALLGGINRRLDRQK</sequence>
<dbReference type="Proteomes" id="UP000245946">
    <property type="component" value="Unassembled WGS sequence"/>
</dbReference>
<name>A0A316Z173_9BASI</name>
<organism evidence="3 4">
    <name type="scientific">Tilletiopsis washingtonensis</name>
    <dbReference type="NCBI Taxonomy" id="58919"/>
    <lineage>
        <taxon>Eukaryota</taxon>
        <taxon>Fungi</taxon>
        <taxon>Dikarya</taxon>
        <taxon>Basidiomycota</taxon>
        <taxon>Ustilaginomycotina</taxon>
        <taxon>Exobasidiomycetes</taxon>
        <taxon>Entylomatales</taxon>
        <taxon>Entylomatales incertae sedis</taxon>
        <taxon>Tilletiopsis</taxon>
    </lineage>
</organism>
<dbReference type="PANTHER" id="PTHR34706:SF1">
    <property type="entry name" value="VWFA DOMAIN-CONTAINING PROTEIN"/>
    <property type="match status" value="1"/>
</dbReference>
<gene>
    <name evidence="3" type="ORF">FA09DRAFT_341173</name>
</gene>
<protein>
    <recommendedName>
        <fullName evidence="2">VWFA domain-containing protein</fullName>
    </recommendedName>
</protein>
<dbReference type="AlphaFoldDB" id="A0A316Z173"/>
<reference evidence="3 4" key="1">
    <citation type="journal article" date="2018" name="Mol. Biol. Evol.">
        <title>Broad Genomic Sampling Reveals a Smut Pathogenic Ancestry of the Fungal Clade Ustilaginomycotina.</title>
        <authorList>
            <person name="Kijpornyongpan T."/>
            <person name="Mondo S.J."/>
            <person name="Barry K."/>
            <person name="Sandor L."/>
            <person name="Lee J."/>
            <person name="Lipzen A."/>
            <person name="Pangilinan J."/>
            <person name="LaButti K."/>
            <person name="Hainaut M."/>
            <person name="Henrissat B."/>
            <person name="Grigoriev I.V."/>
            <person name="Spatafora J.W."/>
            <person name="Aime M.C."/>
        </authorList>
    </citation>
    <scope>NUCLEOTIDE SEQUENCE [LARGE SCALE GENOMIC DNA]</scope>
    <source>
        <strain evidence="3 4">MCA 4186</strain>
    </source>
</reference>
<proteinExistence type="predicted"/>
<dbReference type="InterPro" id="IPR036465">
    <property type="entry name" value="vWFA_dom_sf"/>
</dbReference>
<dbReference type="Gene3D" id="3.40.50.410">
    <property type="entry name" value="von Willebrand factor, type A domain"/>
    <property type="match status" value="1"/>
</dbReference>
<evidence type="ECO:0000313" key="4">
    <source>
        <dbReference type="Proteomes" id="UP000245946"/>
    </source>
</evidence>
<keyword evidence="4" id="KW-1185">Reference proteome</keyword>
<dbReference type="Pfam" id="PF00092">
    <property type="entry name" value="VWA"/>
    <property type="match status" value="1"/>
</dbReference>
<feature type="region of interest" description="Disordered" evidence="1">
    <location>
        <begin position="1"/>
        <end position="87"/>
    </location>
</feature>
<evidence type="ECO:0000256" key="1">
    <source>
        <dbReference type="SAM" id="MobiDB-lite"/>
    </source>
</evidence>
<feature type="compositionally biased region" description="Pro residues" evidence="1">
    <location>
        <begin position="1"/>
        <end position="13"/>
    </location>
</feature>